<evidence type="ECO:0000313" key="5">
    <source>
        <dbReference type="Proteomes" id="UP000516421"/>
    </source>
</evidence>
<dbReference type="RefSeq" id="WP_083147248.1">
    <property type="nucleotide sequence ID" value="NZ_CP061538.1"/>
</dbReference>
<keyword evidence="5" id="KW-1185">Reference proteome</keyword>
<sequence length="303" mass="32585">MSHRSDPTPREHPDRILRARRLKPENTWDNSLDNFSDDVIDEGEDNAWADSDGRAESLYEELEIFPEQEVTSGFGNRYRWSIPFKTIIAVLAVGVVALLGLFLWNSIFSPDDPETVPLTTSSLALEDTEGASQKPVSESAGATAHSSASMSSVQVHVAGAVKRPGLYTLESTMRWGDALKTAGGALPEADLNRINLAQPVQDGVQILVPRQGEQIEAAPQAAQASKELAPSQQASSPGTTLINLNTATAEELEKLPRVGPKLAEKIIEYRESIGSFTSVEDLDGVPGIGPAMMENITPLVSVG</sequence>
<dbReference type="InterPro" id="IPR010994">
    <property type="entry name" value="RuvA_2-like"/>
</dbReference>
<dbReference type="GO" id="GO:0015628">
    <property type="term" value="P:protein secretion by the type II secretion system"/>
    <property type="evidence" value="ECO:0007669"/>
    <property type="project" value="TreeGrafter"/>
</dbReference>
<evidence type="ECO:0000256" key="2">
    <source>
        <dbReference type="SAM" id="Phobius"/>
    </source>
</evidence>
<dbReference type="InterPro" id="IPR019554">
    <property type="entry name" value="Soluble_ligand-bd"/>
</dbReference>
<feature type="transmembrane region" description="Helical" evidence="2">
    <location>
        <begin position="86"/>
        <end position="104"/>
    </location>
</feature>
<evidence type="ECO:0000313" key="4">
    <source>
        <dbReference type="EMBL" id="QNV38994.1"/>
    </source>
</evidence>
<dbReference type="Gene3D" id="3.10.560.10">
    <property type="entry name" value="Outer membrane lipoprotein wza domain like"/>
    <property type="match status" value="1"/>
</dbReference>
<dbReference type="PANTHER" id="PTHR21180:SF32">
    <property type="entry name" value="ENDONUCLEASE_EXONUCLEASE_PHOSPHATASE FAMILY DOMAIN-CONTAINING PROTEIN 1"/>
    <property type="match status" value="1"/>
</dbReference>
<dbReference type="Proteomes" id="UP000516421">
    <property type="component" value="Chromosome"/>
</dbReference>
<keyword evidence="2" id="KW-0472">Membrane</keyword>
<keyword evidence="2" id="KW-0812">Transmembrane</keyword>
<keyword evidence="2" id="KW-1133">Transmembrane helix</keyword>
<dbReference type="GO" id="GO:0006281">
    <property type="term" value="P:DNA repair"/>
    <property type="evidence" value="ECO:0007669"/>
    <property type="project" value="InterPro"/>
</dbReference>
<dbReference type="InterPro" id="IPR003583">
    <property type="entry name" value="Hlx-hairpin-Hlx_DNA-bd_motif"/>
</dbReference>
<gene>
    <name evidence="4" type="ORF">IDM48_06030</name>
</gene>
<dbReference type="EMBL" id="CP061538">
    <property type="protein sequence ID" value="QNV38994.1"/>
    <property type="molecule type" value="Genomic_DNA"/>
</dbReference>
<proteinExistence type="predicted"/>
<dbReference type="AlphaFoldDB" id="A0A7H2BH48"/>
<dbReference type="SMART" id="SM00278">
    <property type="entry name" value="HhH1"/>
    <property type="match status" value="2"/>
</dbReference>
<evidence type="ECO:0000256" key="1">
    <source>
        <dbReference type="SAM" id="MobiDB-lite"/>
    </source>
</evidence>
<dbReference type="GO" id="GO:0015627">
    <property type="term" value="C:type II protein secretion system complex"/>
    <property type="evidence" value="ECO:0007669"/>
    <property type="project" value="TreeGrafter"/>
</dbReference>
<organism evidence="4 5">
    <name type="scientific">Rothia amarae</name>
    <dbReference type="NCBI Taxonomy" id="169480"/>
    <lineage>
        <taxon>Bacteria</taxon>
        <taxon>Bacillati</taxon>
        <taxon>Actinomycetota</taxon>
        <taxon>Actinomycetes</taxon>
        <taxon>Micrococcales</taxon>
        <taxon>Micrococcaceae</taxon>
        <taxon>Rothia</taxon>
    </lineage>
</organism>
<dbReference type="NCBIfam" id="TIGR00426">
    <property type="entry name" value="competence protein ComEA helix-hairpin-helix repeat region"/>
    <property type="match status" value="1"/>
</dbReference>
<dbReference type="InterPro" id="IPR051675">
    <property type="entry name" value="Endo/Exo/Phosphatase_dom_1"/>
</dbReference>
<dbReference type="KEGG" id="rama:IDM48_06030"/>
<evidence type="ECO:0000259" key="3">
    <source>
        <dbReference type="SMART" id="SM00278"/>
    </source>
</evidence>
<reference evidence="4 5" key="1">
    <citation type="submission" date="2020-09" db="EMBL/GenBank/DDBJ databases">
        <title>Investigation of environmental microbe.</title>
        <authorList>
            <person name="Ou Y."/>
            <person name="Kang Q."/>
        </authorList>
    </citation>
    <scope>NUCLEOTIDE SEQUENCE [LARGE SCALE GENOMIC DNA]</scope>
    <source>
        <strain evidence="4 5">KJZ-9</strain>
    </source>
</reference>
<feature type="domain" description="Helix-hairpin-helix DNA-binding motif class 1" evidence="3">
    <location>
        <begin position="280"/>
        <end position="299"/>
    </location>
</feature>
<name>A0A7H2BH48_9MICC</name>
<dbReference type="SUPFAM" id="SSF47781">
    <property type="entry name" value="RuvA domain 2-like"/>
    <property type="match status" value="1"/>
</dbReference>
<feature type="domain" description="Helix-hairpin-helix DNA-binding motif class 1" evidence="3">
    <location>
        <begin position="250"/>
        <end position="269"/>
    </location>
</feature>
<accession>A0A7H2BH48</accession>
<dbReference type="Gene3D" id="1.10.150.280">
    <property type="entry name" value="AF1531-like domain"/>
    <property type="match status" value="1"/>
</dbReference>
<dbReference type="PANTHER" id="PTHR21180">
    <property type="entry name" value="ENDONUCLEASE/EXONUCLEASE/PHOSPHATASE FAMILY DOMAIN-CONTAINING PROTEIN 1"/>
    <property type="match status" value="1"/>
</dbReference>
<dbReference type="GO" id="GO:0003677">
    <property type="term" value="F:DNA binding"/>
    <property type="evidence" value="ECO:0007669"/>
    <property type="project" value="UniProtKB-KW"/>
</dbReference>
<dbReference type="Pfam" id="PF10531">
    <property type="entry name" value="SLBB"/>
    <property type="match status" value="1"/>
</dbReference>
<feature type="region of interest" description="Disordered" evidence="1">
    <location>
        <begin position="127"/>
        <end position="147"/>
    </location>
</feature>
<keyword evidence="4" id="KW-0238">DNA-binding</keyword>
<dbReference type="Pfam" id="PF12836">
    <property type="entry name" value="HHH_3"/>
    <property type="match status" value="1"/>
</dbReference>
<dbReference type="InterPro" id="IPR004509">
    <property type="entry name" value="Competence_ComEA_HhH"/>
</dbReference>
<protein>
    <submittedName>
        <fullName evidence="4">ComEA family DNA-binding protein</fullName>
    </submittedName>
</protein>